<proteinExistence type="predicted"/>
<dbReference type="Gene3D" id="3.40.50.10140">
    <property type="entry name" value="Toll/interleukin-1 receptor homology (TIR) domain"/>
    <property type="match status" value="1"/>
</dbReference>
<dbReference type="InterPro" id="IPR035897">
    <property type="entry name" value="Toll_tir_struct_dom_sf"/>
</dbReference>
<evidence type="ECO:0000256" key="2">
    <source>
        <dbReference type="ARBA" id="ARBA00022737"/>
    </source>
</evidence>
<protein>
    <submittedName>
        <fullName evidence="6">TIR domain-containing protein</fullName>
    </submittedName>
</protein>
<keyword evidence="4" id="KW-0812">Transmembrane</keyword>
<dbReference type="Pfam" id="PF07676">
    <property type="entry name" value="PD40"/>
    <property type="match status" value="1"/>
</dbReference>
<evidence type="ECO:0000259" key="5">
    <source>
        <dbReference type="Pfam" id="PF08937"/>
    </source>
</evidence>
<dbReference type="PROSITE" id="PS50082">
    <property type="entry name" value="WD_REPEATS_2"/>
    <property type="match status" value="6"/>
</dbReference>
<dbReference type="CDD" id="cd00200">
    <property type="entry name" value="WD40"/>
    <property type="match status" value="1"/>
</dbReference>
<evidence type="ECO:0000256" key="4">
    <source>
        <dbReference type="SAM" id="Phobius"/>
    </source>
</evidence>
<dbReference type="Proteomes" id="UP000286716">
    <property type="component" value="Unassembled WGS sequence"/>
</dbReference>
<sequence>MKRRTGSGFDAFMSYSHARDRDLAPLLQREVERFATPWYRLRSSRIFRDNANLAASSALWESIEEGLSASKWFILLASPLAAASPWVDKEVGWWLANRSPRRLVIGLTDGEFASADGVSADVLPPALRAIPFTEPRWVDLRPLREAEEIGRRAPRFVDAVADLAAAVREVPKDDLVGAHLRYHRRAMRLFIVGVLGLVVLLATSTVAAVVAVEQRNTAQVQTMNATSRQLVAQAARMEDTQPDLARQLLAEAYRLSPSTQVVGALLNSAKLPVVFPAPGLSRGVVFSPKRDILAIAGDFGVKLQDLNLPRSVAALEGSKSTSAVAFSPDDHLLATGGSDGTVRLFDVQRPESAKLVLRAPIANGGVGVLAFDPRAPVLLVLGGGVLSVLDIADPGKPRLVVQRPDFGGSDAAMALSHDARHLASSGKDSTVNLWDFSDPANPVLASSINGHSNGVTALAFSPDDGTLASGSLDDTARLWNVADPRHAVPYSTMAGPSLGISAVAYAPDGKTLATGAGDGTISLWNVSDPFRVRQQAVLPGHTDGVRVLAFTSDSRYLASGSTDGAAGDQAVGKDNSTVRVWPVAGAVRSAAMAQLPVGTFGPAFSPDGRTLAAGFPTTLWDLRDGARPARLSSVTTFNQGGQTSAFSPDGQVLATGVPALLWDVTDRGKPRSLTPEGRQEDGAKTALFSPDGKVLALAGYVTPLQLWTVSGGKPKLAGEIRRDAVGEGDVAFSPDSSLVTVAAREGLTIWNIRDLAHPERMSTITTSAGIKSAVFAGDSKTLVTGDSAGTVTVWRLSPGSPAQLVSSSSRHGGTVRSLSVYPAGHLLASADDNGSVLVWDITDPAHVDEVADLATGGHRGGQDIAFSPDGRVLAAVGESITTLWNTDAAGILGRNCAVSRPISENDWNHYLPDLPFDPPCE</sequence>
<gene>
    <name evidence="6" type="ORF">DMA12_26445</name>
</gene>
<dbReference type="Pfam" id="PF00400">
    <property type="entry name" value="WD40"/>
    <property type="match status" value="6"/>
</dbReference>
<dbReference type="PANTHER" id="PTHR19879:SF9">
    <property type="entry name" value="TRANSCRIPTION INITIATION FACTOR TFIID SUBUNIT 5"/>
    <property type="match status" value="1"/>
</dbReference>
<reference evidence="6 7" key="1">
    <citation type="submission" date="2018-05" db="EMBL/GenBank/DDBJ databases">
        <title>Evolution of GPA BGCs.</title>
        <authorList>
            <person name="Waglechner N."/>
            <person name="Wright G.D."/>
        </authorList>
    </citation>
    <scope>NUCLEOTIDE SEQUENCE [LARGE SCALE GENOMIC DNA]</scope>
    <source>
        <strain evidence="6 7">DSM 5908</strain>
    </source>
</reference>
<dbReference type="InterPro" id="IPR011659">
    <property type="entry name" value="WD40"/>
</dbReference>
<dbReference type="InterPro" id="IPR036322">
    <property type="entry name" value="WD40_repeat_dom_sf"/>
</dbReference>
<name>A0A428WCB1_AMYBA</name>
<dbReference type="InterPro" id="IPR001680">
    <property type="entry name" value="WD40_rpt"/>
</dbReference>
<evidence type="ECO:0000313" key="6">
    <source>
        <dbReference type="EMBL" id="RSM40759.1"/>
    </source>
</evidence>
<dbReference type="InterPro" id="IPR019775">
    <property type="entry name" value="WD40_repeat_CS"/>
</dbReference>
<dbReference type="AlphaFoldDB" id="A0A428WCB1"/>
<dbReference type="SUPFAM" id="SSF50998">
    <property type="entry name" value="Quinoprotein alcohol dehydrogenase-like"/>
    <property type="match status" value="1"/>
</dbReference>
<keyword evidence="2" id="KW-0677">Repeat</keyword>
<evidence type="ECO:0000256" key="3">
    <source>
        <dbReference type="PROSITE-ProRule" id="PRU00221"/>
    </source>
</evidence>
<dbReference type="PROSITE" id="PS50294">
    <property type="entry name" value="WD_REPEATS_REGION"/>
    <property type="match status" value="4"/>
</dbReference>
<feature type="domain" description="Thoeris protein ThsB TIR-like" evidence="5">
    <location>
        <begin position="12"/>
        <end position="91"/>
    </location>
</feature>
<dbReference type="InterPro" id="IPR011047">
    <property type="entry name" value="Quinoprotein_ADH-like_sf"/>
</dbReference>
<dbReference type="SMART" id="SM00320">
    <property type="entry name" value="WD40"/>
    <property type="match status" value="9"/>
</dbReference>
<dbReference type="PROSITE" id="PS00678">
    <property type="entry name" value="WD_REPEATS_1"/>
    <property type="match status" value="3"/>
</dbReference>
<keyword evidence="4" id="KW-1133">Transmembrane helix</keyword>
<feature type="repeat" description="WD" evidence="3">
    <location>
        <begin position="493"/>
        <end position="534"/>
    </location>
</feature>
<dbReference type="InterPro" id="IPR015943">
    <property type="entry name" value="WD40/YVTN_repeat-like_dom_sf"/>
</dbReference>
<feature type="repeat" description="WD" evidence="3">
    <location>
        <begin position="412"/>
        <end position="437"/>
    </location>
</feature>
<dbReference type="OrthoDB" id="192618at2"/>
<dbReference type="SUPFAM" id="SSF50978">
    <property type="entry name" value="WD40 repeat-like"/>
    <property type="match status" value="1"/>
</dbReference>
<keyword evidence="7" id="KW-1185">Reference proteome</keyword>
<comment type="caution">
    <text evidence="6">The sequence shown here is derived from an EMBL/GenBank/DDBJ whole genome shotgun (WGS) entry which is preliminary data.</text>
</comment>
<dbReference type="PRINTS" id="PR00320">
    <property type="entry name" value="GPROTEINBRPT"/>
</dbReference>
<dbReference type="Gene3D" id="2.130.10.10">
    <property type="entry name" value="YVTN repeat-like/Quinoprotein amine dehydrogenase"/>
    <property type="match status" value="4"/>
</dbReference>
<evidence type="ECO:0000256" key="1">
    <source>
        <dbReference type="ARBA" id="ARBA00022574"/>
    </source>
</evidence>
<dbReference type="InterPro" id="IPR015032">
    <property type="entry name" value="ThsB__TIR-like_domain"/>
</dbReference>
<feature type="transmembrane region" description="Helical" evidence="4">
    <location>
        <begin position="189"/>
        <end position="212"/>
    </location>
</feature>
<dbReference type="SUPFAM" id="SSF52200">
    <property type="entry name" value="Toll/Interleukin receptor TIR domain"/>
    <property type="match status" value="1"/>
</dbReference>
<feature type="repeat" description="WD" evidence="3">
    <location>
        <begin position="808"/>
        <end position="849"/>
    </location>
</feature>
<accession>A0A428WCB1</accession>
<keyword evidence="1 3" id="KW-0853">WD repeat</keyword>
<dbReference type="PANTHER" id="PTHR19879">
    <property type="entry name" value="TRANSCRIPTION INITIATION FACTOR TFIID"/>
    <property type="match status" value="1"/>
</dbReference>
<dbReference type="InterPro" id="IPR020472">
    <property type="entry name" value="WD40_PAC1"/>
</dbReference>
<keyword evidence="4" id="KW-0472">Membrane</keyword>
<dbReference type="RefSeq" id="WP_051183762.1">
    <property type="nucleotide sequence ID" value="NZ_QHHU01000038.1"/>
</dbReference>
<dbReference type="EMBL" id="QHHU01000038">
    <property type="protein sequence ID" value="RSM40759.1"/>
    <property type="molecule type" value="Genomic_DNA"/>
</dbReference>
<feature type="repeat" description="WD" evidence="3">
    <location>
        <begin position="538"/>
        <end position="564"/>
    </location>
</feature>
<feature type="repeat" description="WD" evidence="3">
    <location>
        <begin position="448"/>
        <end position="481"/>
    </location>
</feature>
<organism evidence="6 7">
    <name type="scientific">Amycolatopsis balhimycina DSM 5908</name>
    <dbReference type="NCBI Taxonomy" id="1081091"/>
    <lineage>
        <taxon>Bacteria</taxon>
        <taxon>Bacillati</taxon>
        <taxon>Actinomycetota</taxon>
        <taxon>Actinomycetes</taxon>
        <taxon>Pseudonocardiales</taxon>
        <taxon>Pseudonocardiaceae</taxon>
        <taxon>Amycolatopsis</taxon>
    </lineage>
</organism>
<dbReference type="Pfam" id="PF08937">
    <property type="entry name" value="ThsB_TIR"/>
    <property type="match status" value="1"/>
</dbReference>
<feature type="repeat" description="WD" evidence="3">
    <location>
        <begin position="323"/>
        <end position="355"/>
    </location>
</feature>
<evidence type="ECO:0000313" key="7">
    <source>
        <dbReference type="Proteomes" id="UP000286716"/>
    </source>
</evidence>